<dbReference type="Proteomes" id="UP000824140">
    <property type="component" value="Unassembled WGS sequence"/>
</dbReference>
<evidence type="ECO:0000256" key="6">
    <source>
        <dbReference type="ARBA" id="ARBA00023136"/>
    </source>
</evidence>
<feature type="transmembrane region" description="Helical" evidence="8">
    <location>
        <begin position="138"/>
        <end position="157"/>
    </location>
</feature>
<keyword evidence="5 8" id="KW-1133">Transmembrane helix</keyword>
<evidence type="ECO:0000256" key="5">
    <source>
        <dbReference type="ARBA" id="ARBA00022989"/>
    </source>
</evidence>
<feature type="transmembrane region" description="Helical" evidence="8">
    <location>
        <begin position="104"/>
        <end position="126"/>
    </location>
</feature>
<dbReference type="GO" id="GO:0016746">
    <property type="term" value="F:acyltransferase activity"/>
    <property type="evidence" value="ECO:0007669"/>
    <property type="project" value="UniProtKB-KW"/>
</dbReference>
<dbReference type="PIRSF" id="PIRSF016636">
    <property type="entry name" value="AlgI_DltB"/>
    <property type="match status" value="1"/>
</dbReference>
<dbReference type="EMBL" id="DVJN01000053">
    <property type="protein sequence ID" value="HIS91902.1"/>
    <property type="molecule type" value="Genomic_DNA"/>
</dbReference>
<evidence type="ECO:0000256" key="7">
    <source>
        <dbReference type="PIRNR" id="PIRNR016636"/>
    </source>
</evidence>
<dbReference type="InterPro" id="IPR028362">
    <property type="entry name" value="AlgI"/>
</dbReference>
<keyword evidence="7" id="KW-0012">Acyltransferase</keyword>
<protein>
    <submittedName>
        <fullName evidence="9">MBOAT family protein</fullName>
    </submittedName>
</protein>
<keyword evidence="6 7" id="KW-0472">Membrane</keyword>
<evidence type="ECO:0000256" key="8">
    <source>
        <dbReference type="SAM" id="Phobius"/>
    </source>
</evidence>
<name>A0A9D1K5S2_9FIRM</name>
<dbReference type="GO" id="GO:0042121">
    <property type="term" value="P:alginic acid biosynthetic process"/>
    <property type="evidence" value="ECO:0007669"/>
    <property type="project" value="InterPro"/>
</dbReference>
<dbReference type="GO" id="GO:0005886">
    <property type="term" value="C:plasma membrane"/>
    <property type="evidence" value="ECO:0007669"/>
    <property type="project" value="UniProtKB-SubCell"/>
</dbReference>
<reference evidence="9" key="2">
    <citation type="journal article" date="2021" name="PeerJ">
        <title>Extensive microbial diversity within the chicken gut microbiome revealed by metagenomics and culture.</title>
        <authorList>
            <person name="Gilroy R."/>
            <person name="Ravi A."/>
            <person name="Getino M."/>
            <person name="Pursley I."/>
            <person name="Horton D.L."/>
            <person name="Alikhan N.F."/>
            <person name="Baker D."/>
            <person name="Gharbi K."/>
            <person name="Hall N."/>
            <person name="Watson M."/>
            <person name="Adriaenssens E.M."/>
            <person name="Foster-Nyarko E."/>
            <person name="Jarju S."/>
            <person name="Secka A."/>
            <person name="Antonio M."/>
            <person name="Oren A."/>
            <person name="Chaudhuri R.R."/>
            <person name="La Ragione R."/>
            <person name="Hildebrand F."/>
            <person name="Pallen M.J."/>
        </authorList>
    </citation>
    <scope>NUCLEOTIDE SEQUENCE</scope>
    <source>
        <strain evidence="9">13766</strain>
    </source>
</reference>
<dbReference type="InterPro" id="IPR024194">
    <property type="entry name" value="Ac/AlaTfrase_AlgI/DltB"/>
</dbReference>
<comment type="subcellular location">
    <subcellularLocation>
        <location evidence="1">Cell membrane</location>
        <topology evidence="1">Multi-pass membrane protein</topology>
    </subcellularLocation>
</comment>
<sequence>MLFSSATFLFLYLPVVIGIYYAVPRKARNAFLLVANLVFYGWGEWEYAFLMLACALVNQVAGMIIEAKPRYRKAALVGALALSLGSLGYFKYAGFIARLLGLNLAAQIHLPLGISFYTFQALSYTIDVYRGTKAQRSFVNFAGYLTLFPQLVAGPIVRYSDVDDQLENRRETVSQFADGVRRFVLGFAKKILLANAFGKMWVLVQGTDVGALGAWLGALAYTLQIYFDFAGYSDMAIGLGRMFGFEFLENFNFPYISRSITEFWRRWHMSLSTWFRDYLYIPLGGSRKGRARTIVNLLIVWLATGLWHGASENFVLWGLYYFVLLVLEKTLLRRALAHLPGWCAHGYALFFVVLGWMLFYFESLPALGAQLSQMFSLRYAGEGWLVLRCLPMLAIGGICSTPWGARLVRKGGDVGLAILFLLGVAAMVSDSYNPFLYFRF</sequence>
<evidence type="ECO:0000313" key="9">
    <source>
        <dbReference type="EMBL" id="HIS91902.1"/>
    </source>
</evidence>
<feature type="transmembrane region" description="Helical" evidence="8">
    <location>
        <begin position="47"/>
        <end position="67"/>
    </location>
</feature>
<feature type="transmembrane region" description="Helical" evidence="8">
    <location>
        <begin position="74"/>
        <end position="92"/>
    </location>
</feature>
<comment type="caution">
    <text evidence="9">The sequence shown here is derived from an EMBL/GenBank/DDBJ whole genome shotgun (WGS) entry which is preliminary data.</text>
</comment>
<evidence type="ECO:0000313" key="10">
    <source>
        <dbReference type="Proteomes" id="UP000824140"/>
    </source>
</evidence>
<evidence type="ECO:0000256" key="3">
    <source>
        <dbReference type="ARBA" id="ARBA00022475"/>
    </source>
</evidence>
<evidence type="ECO:0000256" key="4">
    <source>
        <dbReference type="ARBA" id="ARBA00022692"/>
    </source>
</evidence>
<feature type="transmembrane region" description="Helical" evidence="8">
    <location>
        <begin position="291"/>
        <end position="308"/>
    </location>
</feature>
<evidence type="ECO:0000256" key="1">
    <source>
        <dbReference type="ARBA" id="ARBA00004651"/>
    </source>
</evidence>
<feature type="transmembrane region" description="Helical" evidence="8">
    <location>
        <begin position="416"/>
        <end position="438"/>
    </location>
</feature>
<dbReference type="Pfam" id="PF03062">
    <property type="entry name" value="MBOAT"/>
    <property type="match status" value="1"/>
</dbReference>
<keyword evidence="7" id="KW-0808">Transferase</keyword>
<dbReference type="PANTHER" id="PTHR13285:SF18">
    <property type="entry name" value="PROTEIN-CYSTEINE N-PALMITOYLTRANSFERASE RASP"/>
    <property type="match status" value="1"/>
</dbReference>
<feature type="transmembrane region" description="Helical" evidence="8">
    <location>
        <begin position="209"/>
        <end position="227"/>
    </location>
</feature>
<reference evidence="9" key="1">
    <citation type="submission" date="2020-10" db="EMBL/GenBank/DDBJ databases">
        <authorList>
            <person name="Gilroy R."/>
        </authorList>
    </citation>
    <scope>NUCLEOTIDE SEQUENCE</scope>
    <source>
        <strain evidence="9">13766</strain>
    </source>
</reference>
<feature type="transmembrane region" description="Helical" evidence="8">
    <location>
        <begin position="383"/>
        <end position="404"/>
    </location>
</feature>
<comment type="similarity">
    <text evidence="2 7">Belongs to the membrane-bound acyltransferase family.</text>
</comment>
<accession>A0A9D1K5S2</accession>
<keyword evidence="4 8" id="KW-0812">Transmembrane</keyword>
<organism evidence="9 10">
    <name type="scientific">Candidatus Alectryocaccomicrobium excrementavium</name>
    <dbReference type="NCBI Taxonomy" id="2840668"/>
    <lineage>
        <taxon>Bacteria</taxon>
        <taxon>Bacillati</taxon>
        <taxon>Bacillota</taxon>
        <taxon>Clostridia</taxon>
        <taxon>Candidatus Alectryocaccomicrobium</taxon>
    </lineage>
</organism>
<evidence type="ECO:0000256" key="2">
    <source>
        <dbReference type="ARBA" id="ARBA00010323"/>
    </source>
</evidence>
<dbReference type="InterPro" id="IPR004299">
    <property type="entry name" value="MBOAT_fam"/>
</dbReference>
<dbReference type="AlphaFoldDB" id="A0A9D1K5S2"/>
<dbReference type="PIRSF" id="PIRSF500217">
    <property type="entry name" value="AlgI"/>
    <property type="match status" value="1"/>
</dbReference>
<gene>
    <name evidence="9" type="ORF">IAA84_02680</name>
</gene>
<dbReference type="PANTHER" id="PTHR13285">
    <property type="entry name" value="ACYLTRANSFERASE"/>
    <property type="match status" value="1"/>
</dbReference>
<feature type="transmembrane region" description="Helical" evidence="8">
    <location>
        <begin position="344"/>
        <end position="363"/>
    </location>
</feature>
<proteinExistence type="inferred from homology"/>
<keyword evidence="3 7" id="KW-1003">Cell membrane</keyword>
<dbReference type="InterPro" id="IPR051085">
    <property type="entry name" value="MB_O-acyltransferase"/>
</dbReference>